<accession>Q5GQS4</accession>
<dbReference type="Proteomes" id="UP000000994">
    <property type="component" value="Segment"/>
</dbReference>
<name>Q5GQS4_BPSYP</name>
<dbReference type="EMBL" id="AJ630128">
    <property type="protein sequence ID" value="CAF34094.1"/>
    <property type="molecule type" value="Genomic_DNA"/>
</dbReference>
<reference evidence="1 2" key="2">
    <citation type="journal article" date="2005" name="J. Bacteriol.">
        <title>The genome of S-PM2, a 'photosynthetic' T4-type bacteriophage that infects marine Synechococcus strains.</title>
        <authorList>
            <person name="Mann N.H."/>
            <person name="Clokie M.R."/>
            <person name="Millard A."/>
            <person name="Cook A."/>
            <person name="Wilson W.H."/>
            <person name="Wheatley P.J."/>
            <person name="Letarov A."/>
            <person name="Krisch H.M."/>
        </authorList>
    </citation>
    <scope>NUCLEOTIDE SEQUENCE</scope>
</reference>
<dbReference type="RefSeq" id="YP_195064.1">
    <property type="nucleotide sequence ID" value="NC_006820.1"/>
</dbReference>
<reference evidence="1 2" key="1">
    <citation type="journal article" date="2004" name="Proc. Natl. Acad. Sci. U.S.A.">
        <title>Genetic organization of the psbAD region in phages infecting marine Synechococcus strains.</title>
        <authorList>
            <person name="Millard A."/>
            <person name="Clokie M.R."/>
            <person name="Shub D.A."/>
            <person name="Mann N.H."/>
        </authorList>
    </citation>
    <scope>NUCLEOTIDE SEQUENCE [LARGE SCALE GENOMIC DNA]</scope>
</reference>
<organismHost>
    <name type="scientific">Synechococcus</name>
    <dbReference type="NCBI Taxonomy" id="1129"/>
</organismHost>
<organism evidence="1 2">
    <name type="scientific">Synechococcus phage S-PM2</name>
    <dbReference type="NCBI Taxonomy" id="238854"/>
    <lineage>
        <taxon>Viruses</taxon>
        <taxon>Duplodnaviria</taxon>
        <taxon>Heunggongvirae</taxon>
        <taxon>Uroviricota</taxon>
        <taxon>Caudoviricetes</taxon>
        <taxon>Pantevenvirales</taxon>
        <taxon>Kyanoviridae</taxon>
        <taxon>Nodensvirus</taxon>
        <taxon>Nodensvirus spm2</taxon>
    </lineage>
</organism>
<dbReference type="GeneID" id="3260443"/>
<evidence type="ECO:0000313" key="1">
    <source>
        <dbReference type="EMBL" id="CAF34094.1"/>
    </source>
</evidence>
<sequence>MKMTEQELIELWGDGTQFGMTELGAGVMTGALTNAFREVAVKFALVVADKAYDIGYDNGVESVRSGVLGD</sequence>
<dbReference type="KEGG" id="vg:3260443"/>
<proteinExistence type="predicted"/>
<evidence type="ECO:0000313" key="2">
    <source>
        <dbReference type="Proteomes" id="UP000000994"/>
    </source>
</evidence>
<gene>
    <name evidence="1" type="ORF">S-PM2p030</name>
</gene>
<protein>
    <submittedName>
        <fullName evidence="1">Hypothetical-Protein belonging to T4-LIKE GC: 775</fullName>
    </submittedName>
</protein>
<keyword evidence="2" id="KW-1185">Reference proteome</keyword>